<feature type="coiled-coil region" evidence="1">
    <location>
        <begin position="125"/>
        <end position="152"/>
    </location>
</feature>
<dbReference type="RefSeq" id="WP_012573235.1">
    <property type="nucleotide sequence ID" value="NC_011565.1"/>
</dbReference>
<dbReference type="KEGG" id="aps:CFPG_211"/>
<reference evidence="3" key="1">
    <citation type="journal article" date="2008" name="Science">
        <title>Genome of an endosymbiont coupling N2 fixation to cellulolysis within RT protist cells in termite gut.</title>
        <authorList>
            <person name="Hongoh Y."/>
            <person name="Sharma V.K."/>
            <person name="Prakash T."/>
            <person name="Noda S."/>
            <person name="Toh H."/>
            <person name="Taylor T.D."/>
            <person name="Kudo T."/>
            <person name="Sakaki Y."/>
            <person name="Toyoda A."/>
            <person name="Hattori M."/>
            <person name="Ohkuma M."/>
        </authorList>
    </citation>
    <scope>NUCLEOTIDE SEQUENCE [LARGE SCALE GENOMIC DNA]</scope>
</reference>
<gene>
    <name evidence="2" type="ordered locus">CFPG_211</name>
</gene>
<proteinExistence type="predicted"/>
<organism evidence="2 3">
    <name type="scientific">Azobacteroides pseudotrichonymphae genomovar. CFP2</name>
    <dbReference type="NCBI Taxonomy" id="511995"/>
    <lineage>
        <taxon>Bacteria</taxon>
        <taxon>Pseudomonadati</taxon>
        <taxon>Bacteroidota</taxon>
        <taxon>Bacteroidia</taxon>
        <taxon>Bacteroidales</taxon>
        <taxon>Candidatus Azobacteroides</taxon>
    </lineage>
</organism>
<keyword evidence="1" id="KW-0175">Coiled coil</keyword>
<accession>B6YQK2</accession>
<evidence type="ECO:0000256" key="1">
    <source>
        <dbReference type="SAM" id="Coils"/>
    </source>
</evidence>
<dbReference type="HOGENOM" id="CLU_1507670_0_0_10"/>
<name>B6YQK2_AZOPC</name>
<sequence>MKTQFRSEAEKFDSNYKHMLDMLYAGQCKDTQFMVYKCEINKRGKVLNPTQKPERILTGLDELTDFGEHLAMEILKNEFDGIFDSMLRKARQNLYIKAIEYSAFIADGIKDFSAFITLGFYRFIVTKLDSMLEETSDEIEIIEGEKQKADLRDLRHFYSEQRNVFANKLNILSLAGNY</sequence>
<dbReference type="Proteomes" id="UP000000723">
    <property type="component" value="Chromosome"/>
</dbReference>
<evidence type="ECO:0000313" key="3">
    <source>
        <dbReference type="Proteomes" id="UP000000723"/>
    </source>
</evidence>
<dbReference type="EMBL" id="AP010656">
    <property type="protein sequence ID" value="BAG83474.1"/>
    <property type="molecule type" value="Genomic_DNA"/>
</dbReference>
<evidence type="ECO:0000313" key="2">
    <source>
        <dbReference type="EMBL" id="BAG83474.1"/>
    </source>
</evidence>
<dbReference type="AlphaFoldDB" id="B6YQK2"/>
<keyword evidence="3" id="KW-1185">Reference proteome</keyword>
<protein>
    <submittedName>
        <fullName evidence="2">Uncharacterized protein</fullName>
    </submittedName>
</protein>